<evidence type="ECO:0000256" key="2">
    <source>
        <dbReference type="SAM" id="MobiDB-lite"/>
    </source>
</evidence>
<feature type="region of interest" description="Disordered" evidence="2">
    <location>
        <begin position="770"/>
        <end position="807"/>
    </location>
</feature>
<feature type="domain" description="Major facilitator superfamily (MFS) profile" evidence="4">
    <location>
        <begin position="584"/>
        <end position="807"/>
    </location>
</feature>
<keyword evidence="3" id="KW-0472">Membrane</keyword>
<feature type="transmembrane region" description="Helical" evidence="3">
    <location>
        <begin position="117"/>
        <end position="137"/>
    </location>
</feature>
<feature type="compositionally biased region" description="Polar residues" evidence="2">
    <location>
        <begin position="796"/>
        <end position="807"/>
    </location>
</feature>
<sequence>METRRPSMRKTRLRTQNDINEWVASNRTPLYALPLATEEEEELHVHFVDRKAEDTLSTSETTSSEDSDEVQPIALDGGYGWVIVLLSFCIHLICDGLSFSFGIIFPDIQKTFDSSKFGASIVASFYLAIPLLAGPIAGTLTDIYDCRATTILGGAIATFGVTMAYIGPTNIWNFAIFFGIVTGFGLCFCYNSGIVIVTYYFEKKRALATALAVCGSGAGTFIFPPLIELVLTKGGFWSTIVCYGFFFMLLIILGIVMKDVEWPNETQEYKKKKFLRKLDKMKEDRESVRNADLVGFNALLPIRESAYAEPRRALSLPVIPSFADDYLRKIEQSSSILSIRQAVLSLQDSVARSKSFGMFRSPAPRVLPTVPEYSMLNTKLEHLDLQTSHSPNATVTSKSRVRMYSNCSMSMDALDQIEQRQALADEESSSSDSELSNDGDSSSSELSDKILTKRSNQPKEVSIIAPATNGPATLLTIESGPPPPKPILKKNLPQTITQSARGMRTSMGGFTHSRVPASNATGLRYVALREPMFRTLQTKVPSAPTLFVKKKKKRTLREVLHLKQLISTVKDTSLEYWRLATDLRFTAYNISIFLLYMFYDIPYVNWPEFTNEHLGVPLNETSWLVSGIGLFNLISMVICGIVCDTPWARKNLFMMYGVMISLCGGCLVASTLVTTYMGMLVTSLLYGFFIAANYVLASVLLCELLHVSDFQNGYGFLSMAQGLGNLIGPALVGWVRDISQSYQYMFLVGAVGMILSGVIVAAIHFTLEDDDESSSEGNSATTKKASKKSSVVDSPVTEQLLSKNGHF</sequence>
<reference evidence="6" key="1">
    <citation type="submission" date="2024-02" db="UniProtKB">
        <authorList>
            <consortium name="WormBaseParasite"/>
        </authorList>
    </citation>
    <scope>IDENTIFICATION</scope>
</reference>
<name>A0AAF3EH39_9BILA</name>
<feature type="transmembrane region" description="Helical" evidence="3">
    <location>
        <begin position="741"/>
        <end position="765"/>
    </location>
</feature>
<dbReference type="InterPro" id="IPR050327">
    <property type="entry name" value="Proton-linked_MCT"/>
</dbReference>
<feature type="transmembrane region" description="Helical" evidence="3">
    <location>
        <begin position="655"/>
        <end position="677"/>
    </location>
</feature>
<dbReference type="PANTHER" id="PTHR11360:SF299">
    <property type="entry name" value="GEM-1"/>
    <property type="match status" value="1"/>
</dbReference>
<feature type="region of interest" description="Disordered" evidence="2">
    <location>
        <begin position="421"/>
        <end position="448"/>
    </location>
</feature>
<feature type="transmembrane region" description="Helical" evidence="3">
    <location>
        <begin position="714"/>
        <end position="735"/>
    </location>
</feature>
<keyword evidence="5" id="KW-1185">Reference proteome</keyword>
<organism evidence="5 6">
    <name type="scientific">Mesorhabditis belari</name>
    <dbReference type="NCBI Taxonomy" id="2138241"/>
    <lineage>
        <taxon>Eukaryota</taxon>
        <taxon>Metazoa</taxon>
        <taxon>Ecdysozoa</taxon>
        <taxon>Nematoda</taxon>
        <taxon>Chromadorea</taxon>
        <taxon>Rhabditida</taxon>
        <taxon>Rhabditina</taxon>
        <taxon>Rhabditomorpha</taxon>
        <taxon>Rhabditoidea</taxon>
        <taxon>Rhabditidae</taxon>
        <taxon>Mesorhabditinae</taxon>
        <taxon>Mesorhabditis</taxon>
    </lineage>
</organism>
<dbReference type="GO" id="GO:0008028">
    <property type="term" value="F:monocarboxylic acid transmembrane transporter activity"/>
    <property type="evidence" value="ECO:0007669"/>
    <property type="project" value="TreeGrafter"/>
</dbReference>
<dbReference type="InterPro" id="IPR036259">
    <property type="entry name" value="MFS_trans_sf"/>
</dbReference>
<accession>A0AAF3EH39</accession>
<dbReference type="InterPro" id="IPR020846">
    <property type="entry name" value="MFS_dom"/>
</dbReference>
<feature type="transmembrane region" description="Helical" evidence="3">
    <location>
        <begin position="585"/>
        <end position="603"/>
    </location>
</feature>
<dbReference type="SUPFAM" id="SSF103473">
    <property type="entry name" value="MFS general substrate transporter"/>
    <property type="match status" value="2"/>
</dbReference>
<dbReference type="Gene3D" id="1.20.1250.20">
    <property type="entry name" value="MFS general substrate transporter like domains"/>
    <property type="match status" value="2"/>
</dbReference>
<feature type="transmembrane region" description="Helical" evidence="3">
    <location>
        <begin position="683"/>
        <end position="702"/>
    </location>
</feature>
<feature type="compositionally biased region" description="Low complexity" evidence="2">
    <location>
        <begin position="430"/>
        <end position="445"/>
    </location>
</feature>
<dbReference type="AlphaFoldDB" id="A0AAF3EH39"/>
<evidence type="ECO:0000313" key="6">
    <source>
        <dbReference type="WBParaSite" id="MBELARI_LOCUS13300"/>
    </source>
</evidence>
<dbReference type="WBParaSite" id="MBELARI_LOCUS13300">
    <property type="protein sequence ID" value="MBELARI_LOCUS13300"/>
    <property type="gene ID" value="MBELARI_LOCUS13300"/>
</dbReference>
<keyword evidence="3" id="KW-1133">Transmembrane helix</keyword>
<dbReference type="PROSITE" id="PS50850">
    <property type="entry name" value="MFS"/>
    <property type="match status" value="1"/>
</dbReference>
<evidence type="ECO:0000256" key="1">
    <source>
        <dbReference type="ARBA" id="ARBA00004141"/>
    </source>
</evidence>
<feature type="transmembrane region" description="Helical" evidence="3">
    <location>
        <begin position="236"/>
        <end position="257"/>
    </location>
</feature>
<dbReference type="PANTHER" id="PTHR11360">
    <property type="entry name" value="MONOCARBOXYLATE TRANSPORTER"/>
    <property type="match status" value="1"/>
</dbReference>
<feature type="transmembrane region" description="Helical" evidence="3">
    <location>
        <begin position="206"/>
        <end position="224"/>
    </location>
</feature>
<keyword evidence="3" id="KW-0812">Transmembrane</keyword>
<dbReference type="InterPro" id="IPR011701">
    <property type="entry name" value="MFS"/>
</dbReference>
<dbReference type="Proteomes" id="UP000887575">
    <property type="component" value="Unassembled WGS sequence"/>
</dbReference>
<dbReference type="Pfam" id="PF07690">
    <property type="entry name" value="MFS_1"/>
    <property type="match status" value="2"/>
</dbReference>
<feature type="transmembrane region" description="Helical" evidence="3">
    <location>
        <begin position="81"/>
        <end position="105"/>
    </location>
</feature>
<feature type="transmembrane region" description="Helical" evidence="3">
    <location>
        <begin position="149"/>
        <end position="168"/>
    </location>
</feature>
<comment type="subcellular location">
    <subcellularLocation>
        <location evidence="1">Membrane</location>
        <topology evidence="1">Multi-pass membrane protein</topology>
    </subcellularLocation>
</comment>
<evidence type="ECO:0000313" key="5">
    <source>
        <dbReference type="Proteomes" id="UP000887575"/>
    </source>
</evidence>
<proteinExistence type="predicted"/>
<evidence type="ECO:0000259" key="4">
    <source>
        <dbReference type="PROSITE" id="PS50850"/>
    </source>
</evidence>
<dbReference type="GO" id="GO:0016020">
    <property type="term" value="C:membrane"/>
    <property type="evidence" value="ECO:0007669"/>
    <property type="project" value="UniProtKB-SubCell"/>
</dbReference>
<feature type="transmembrane region" description="Helical" evidence="3">
    <location>
        <begin position="623"/>
        <end position="643"/>
    </location>
</feature>
<evidence type="ECO:0000256" key="3">
    <source>
        <dbReference type="SAM" id="Phobius"/>
    </source>
</evidence>
<feature type="transmembrane region" description="Helical" evidence="3">
    <location>
        <begin position="174"/>
        <end position="199"/>
    </location>
</feature>
<protein>
    <submittedName>
        <fullName evidence="6">Major facilitator superfamily (MFS) profile domain-containing protein</fullName>
    </submittedName>
</protein>